<keyword evidence="1" id="KW-0812">Transmembrane</keyword>
<feature type="transmembrane region" description="Helical" evidence="1">
    <location>
        <begin position="98"/>
        <end position="120"/>
    </location>
</feature>
<feature type="transmembrane region" description="Helical" evidence="1">
    <location>
        <begin position="286"/>
        <end position="308"/>
    </location>
</feature>
<feature type="transmembrane region" description="Helical" evidence="1">
    <location>
        <begin position="320"/>
        <end position="339"/>
    </location>
</feature>
<feature type="transmembrane region" description="Helical" evidence="1">
    <location>
        <begin position="258"/>
        <end position="280"/>
    </location>
</feature>
<feature type="transmembrane region" description="Helical" evidence="1">
    <location>
        <begin position="42"/>
        <end position="62"/>
    </location>
</feature>
<evidence type="ECO:0000256" key="1">
    <source>
        <dbReference type="SAM" id="Phobius"/>
    </source>
</evidence>
<feature type="transmembrane region" description="Helical" evidence="1">
    <location>
        <begin position="74"/>
        <end position="92"/>
    </location>
</feature>
<feature type="transmembrane region" description="Helical" evidence="1">
    <location>
        <begin position="192"/>
        <end position="212"/>
    </location>
</feature>
<proteinExistence type="predicted"/>
<sequence length="364" mass="42000">MNIAKKVTWLELFYDLLFVAAVSKATHVLLHAEHESIAPEYIIKFVLIFIPIWWAWVGQTLFNNRYGQDVFAHRIYMILQLFFVLIMTFSLSTDFDRYYVPFFIGYIGSRVLTALQYLTIQKGEVSHRAATARFLGTRFWIGIMISSASLFFDSWVRYLILYAGIAVDVFLPVIGRRFLVHTPINTHHLLERFALFTLILLGESVVSTLAVLQTSNGTLASILFAALAFILVIAIWWQYFENIERKVDKELQTAGQTIIYGHLLVYLSLSTIAASIQLLFLEQLDYFFMLGMVFLSVLLYFVSTTLIFHRYRHKHLQLRPVHLALFLGILGGFFVLDVFVVVPNYAIIGEMVLFFLVYARLASR</sequence>
<reference evidence="2 3" key="1">
    <citation type="submission" date="2019-10" db="EMBL/GenBank/DDBJ databases">
        <title>Description of Paenibacillus pedi sp. nov.</title>
        <authorList>
            <person name="Carlier A."/>
            <person name="Qi S."/>
        </authorList>
    </citation>
    <scope>NUCLEOTIDE SEQUENCE [LARGE SCALE GENOMIC DNA]</scope>
    <source>
        <strain evidence="2 3">LMG 31457</strain>
    </source>
</reference>
<evidence type="ECO:0000313" key="3">
    <source>
        <dbReference type="Proteomes" id="UP000618579"/>
    </source>
</evidence>
<comment type="caution">
    <text evidence="2">The sequence shown here is derived from an EMBL/GenBank/DDBJ whole genome shotgun (WGS) entry which is preliminary data.</text>
</comment>
<dbReference type="PANTHER" id="PTHR36840">
    <property type="entry name" value="BLL5714 PROTEIN"/>
    <property type="match status" value="1"/>
</dbReference>
<feature type="transmembrane region" description="Helical" evidence="1">
    <location>
        <begin position="345"/>
        <end position="362"/>
    </location>
</feature>
<dbReference type="InterPro" id="IPR010640">
    <property type="entry name" value="Low_temperature_requirement_A"/>
</dbReference>
<feature type="transmembrane region" description="Helical" evidence="1">
    <location>
        <begin position="218"/>
        <end position="237"/>
    </location>
</feature>
<protein>
    <submittedName>
        <fullName evidence="2">Low temperature requirement protein A</fullName>
    </submittedName>
</protein>
<evidence type="ECO:0000313" key="2">
    <source>
        <dbReference type="EMBL" id="NOV02067.1"/>
    </source>
</evidence>
<feature type="transmembrane region" description="Helical" evidence="1">
    <location>
        <begin position="158"/>
        <end position="180"/>
    </location>
</feature>
<feature type="transmembrane region" description="Helical" evidence="1">
    <location>
        <begin position="12"/>
        <end position="30"/>
    </location>
</feature>
<keyword evidence="3" id="KW-1185">Reference proteome</keyword>
<dbReference type="EMBL" id="WHNZ01000041">
    <property type="protein sequence ID" value="NOV02067.1"/>
    <property type="molecule type" value="Genomic_DNA"/>
</dbReference>
<gene>
    <name evidence="2" type="ORF">GC097_18845</name>
</gene>
<dbReference type="RefSeq" id="WP_171684897.1">
    <property type="nucleotide sequence ID" value="NZ_WHNZ01000041.1"/>
</dbReference>
<keyword evidence="1" id="KW-0472">Membrane</keyword>
<name>A0ABX1ZPQ9_9BACL</name>
<feature type="transmembrane region" description="Helical" evidence="1">
    <location>
        <begin position="132"/>
        <end position="152"/>
    </location>
</feature>
<dbReference type="Pfam" id="PF06772">
    <property type="entry name" value="LtrA"/>
    <property type="match status" value="1"/>
</dbReference>
<dbReference type="PANTHER" id="PTHR36840:SF1">
    <property type="entry name" value="BLL5714 PROTEIN"/>
    <property type="match status" value="1"/>
</dbReference>
<keyword evidence="1" id="KW-1133">Transmembrane helix</keyword>
<organism evidence="2 3">
    <name type="scientific">Paenibacillus planticolens</name>
    <dbReference type="NCBI Taxonomy" id="2654976"/>
    <lineage>
        <taxon>Bacteria</taxon>
        <taxon>Bacillati</taxon>
        <taxon>Bacillota</taxon>
        <taxon>Bacilli</taxon>
        <taxon>Bacillales</taxon>
        <taxon>Paenibacillaceae</taxon>
        <taxon>Paenibacillus</taxon>
    </lineage>
</organism>
<accession>A0ABX1ZPQ9</accession>
<dbReference type="Proteomes" id="UP000618579">
    <property type="component" value="Unassembled WGS sequence"/>
</dbReference>